<proteinExistence type="predicted"/>
<dbReference type="EMBL" id="CACQ02007346">
    <property type="protein sequence ID" value="CCF44993.1"/>
    <property type="molecule type" value="Genomic_DNA"/>
</dbReference>
<reference evidence="3" key="1">
    <citation type="journal article" date="2012" name="Nat. Genet.">
        <title>Lifestyle transitions in plant pathogenic Colletotrichum fungi deciphered by genome and transcriptome analyses.</title>
        <authorList>
            <person name="O'Connell R.J."/>
            <person name="Thon M.R."/>
            <person name="Hacquard S."/>
            <person name="Amyotte S.G."/>
            <person name="Kleemann J."/>
            <person name="Torres M.F."/>
            <person name="Damm U."/>
            <person name="Buiate E.A."/>
            <person name="Epstein L."/>
            <person name="Alkan N."/>
            <person name="Altmueller J."/>
            <person name="Alvarado-Balderrama L."/>
            <person name="Bauser C.A."/>
            <person name="Becker C."/>
            <person name="Birren B.W."/>
            <person name="Chen Z."/>
            <person name="Choi J."/>
            <person name="Crouch J.A."/>
            <person name="Duvick J.P."/>
            <person name="Farman M.A."/>
            <person name="Gan P."/>
            <person name="Heiman D."/>
            <person name="Henrissat B."/>
            <person name="Howard R.J."/>
            <person name="Kabbage M."/>
            <person name="Koch C."/>
            <person name="Kracher B."/>
            <person name="Kubo Y."/>
            <person name="Law A.D."/>
            <person name="Lebrun M.-H."/>
            <person name="Lee Y.-H."/>
            <person name="Miyara I."/>
            <person name="Moore N."/>
            <person name="Neumann U."/>
            <person name="Nordstroem K."/>
            <person name="Panaccione D.G."/>
            <person name="Panstruga R."/>
            <person name="Place M."/>
            <person name="Proctor R.H."/>
            <person name="Prusky D."/>
            <person name="Rech G."/>
            <person name="Reinhardt R."/>
            <person name="Rollins J.A."/>
            <person name="Rounsley S."/>
            <person name="Schardl C.L."/>
            <person name="Schwartz D.C."/>
            <person name="Shenoy N."/>
            <person name="Shirasu K."/>
            <person name="Sikhakolli U.R."/>
            <person name="Stueber K."/>
            <person name="Sukno S.A."/>
            <person name="Sweigard J.A."/>
            <person name="Takano Y."/>
            <person name="Takahara H."/>
            <person name="Trail F."/>
            <person name="van der Does H.C."/>
            <person name="Voll L.M."/>
            <person name="Will I."/>
            <person name="Young S."/>
            <person name="Zeng Q."/>
            <person name="Zhang J."/>
            <person name="Zhou S."/>
            <person name="Dickman M.B."/>
            <person name="Schulze-Lefert P."/>
            <person name="Ver Loren van Themaat E."/>
            <person name="Ma L.-J."/>
            <person name="Vaillancourt L.J."/>
        </authorList>
    </citation>
    <scope>NUCLEOTIDE SEQUENCE [LARGE SCALE GENOMIC DNA]</scope>
    <source>
        <strain evidence="3">IMI 349063</strain>
    </source>
</reference>
<gene>
    <name evidence="2" type="ORF">CH063_00538</name>
</gene>
<evidence type="ECO:0000313" key="3">
    <source>
        <dbReference type="Proteomes" id="UP000007174"/>
    </source>
</evidence>
<feature type="region of interest" description="Disordered" evidence="1">
    <location>
        <begin position="1"/>
        <end position="36"/>
    </location>
</feature>
<dbReference type="VEuPathDB" id="FungiDB:CH63R_00259"/>
<organism evidence="2 3">
    <name type="scientific">Colletotrichum higginsianum (strain IMI 349063)</name>
    <name type="common">Crucifer anthracnose fungus</name>
    <dbReference type="NCBI Taxonomy" id="759273"/>
    <lineage>
        <taxon>Eukaryota</taxon>
        <taxon>Fungi</taxon>
        <taxon>Dikarya</taxon>
        <taxon>Ascomycota</taxon>
        <taxon>Pezizomycotina</taxon>
        <taxon>Sordariomycetes</taxon>
        <taxon>Hypocreomycetidae</taxon>
        <taxon>Glomerellales</taxon>
        <taxon>Glomerellaceae</taxon>
        <taxon>Colletotrichum</taxon>
        <taxon>Colletotrichum destructivum species complex</taxon>
    </lineage>
</organism>
<protein>
    <submittedName>
        <fullName evidence="2">Uncharacterized protein</fullName>
    </submittedName>
</protein>
<dbReference type="Proteomes" id="UP000007174">
    <property type="component" value="Unassembled WGS sequence"/>
</dbReference>
<feature type="compositionally biased region" description="Polar residues" evidence="1">
    <location>
        <begin position="1"/>
        <end position="10"/>
    </location>
</feature>
<name>H1VXN1_COLHI</name>
<evidence type="ECO:0000256" key="1">
    <source>
        <dbReference type="SAM" id="MobiDB-lite"/>
    </source>
</evidence>
<dbReference type="AlphaFoldDB" id="H1VXN1"/>
<sequence length="127" mass="13861">MSDTKSNTTALDHKSVSEDEEGGRASEEGLQGTPVPIDEDEIAARMNNLDPPEEFKLASDTDTISEDKFLALFAEAVGSGRRTPGSRPVDITDISDLNVITGIPEFSAWHKDTVKFYNDPTTRDSET</sequence>
<feature type="compositionally biased region" description="Basic and acidic residues" evidence="1">
    <location>
        <begin position="11"/>
        <end position="27"/>
    </location>
</feature>
<dbReference type="STRING" id="759273.H1VXN1"/>
<dbReference type="HOGENOM" id="CLU_1970408_0_0_1"/>
<evidence type="ECO:0000313" key="2">
    <source>
        <dbReference type="EMBL" id="CCF44993.1"/>
    </source>
</evidence>
<accession>H1VXN1</accession>